<accession>A0ABX2IXS5</accession>
<dbReference type="EMBL" id="JABUFE010000005">
    <property type="protein sequence ID" value="NSX55183.1"/>
    <property type="molecule type" value="Genomic_DNA"/>
</dbReference>
<dbReference type="Proteomes" id="UP000777935">
    <property type="component" value="Unassembled WGS sequence"/>
</dbReference>
<keyword evidence="2" id="KW-1185">Reference proteome</keyword>
<protein>
    <submittedName>
        <fullName evidence="1">Uncharacterized protein</fullName>
    </submittedName>
</protein>
<evidence type="ECO:0000313" key="1">
    <source>
        <dbReference type="EMBL" id="NSX55183.1"/>
    </source>
</evidence>
<dbReference type="RefSeq" id="WP_174137965.1">
    <property type="nucleotide sequence ID" value="NZ_JABUFE010000005.1"/>
</dbReference>
<dbReference type="SUPFAM" id="SSF53686">
    <property type="entry name" value="Tryptophan synthase beta subunit-like PLP-dependent enzymes"/>
    <property type="match status" value="1"/>
</dbReference>
<comment type="caution">
    <text evidence="1">The sequence shown here is derived from an EMBL/GenBank/DDBJ whole genome shotgun (WGS) entry which is preliminary data.</text>
</comment>
<proteinExistence type="predicted"/>
<reference evidence="1 2" key="1">
    <citation type="submission" date="2020-06" db="EMBL/GenBank/DDBJ databases">
        <title>Sulfitobacter algicola sp. nov., isolated from green algae.</title>
        <authorList>
            <person name="Wang C."/>
        </authorList>
    </citation>
    <scope>NUCLEOTIDE SEQUENCE [LARGE SCALE GENOMIC DNA]</scope>
    <source>
        <strain evidence="1 2">1151</strain>
    </source>
</reference>
<gene>
    <name evidence="1" type="ORF">HRQ87_10250</name>
</gene>
<organism evidence="1 2">
    <name type="scientific">Parasulfitobacter algicola</name>
    <dbReference type="NCBI Taxonomy" id="2614809"/>
    <lineage>
        <taxon>Bacteria</taxon>
        <taxon>Pseudomonadati</taxon>
        <taxon>Pseudomonadota</taxon>
        <taxon>Alphaproteobacteria</taxon>
        <taxon>Rhodobacterales</taxon>
        <taxon>Roseobacteraceae</taxon>
        <taxon>Parasulfitobacter</taxon>
    </lineage>
</organism>
<name>A0ABX2IXS5_9RHOB</name>
<dbReference type="Gene3D" id="3.40.50.1100">
    <property type="match status" value="1"/>
</dbReference>
<sequence>MHKLAAITAQMIGERDETSKSITLAYADDLVSDYGQTTNSKVDAIPLLGLEKSIFPDPVYSDKDMSGTIKLIKKSILNCEINIVFIHSGGAV</sequence>
<evidence type="ECO:0000313" key="2">
    <source>
        <dbReference type="Proteomes" id="UP000777935"/>
    </source>
</evidence>
<dbReference type="InterPro" id="IPR036052">
    <property type="entry name" value="TrpB-like_PALP_sf"/>
</dbReference>